<evidence type="ECO:0000313" key="3">
    <source>
        <dbReference type="Proteomes" id="UP000037405"/>
    </source>
</evidence>
<evidence type="ECO:0000256" key="1">
    <source>
        <dbReference type="SAM" id="Phobius"/>
    </source>
</evidence>
<dbReference type="EMBL" id="LGUE01000004">
    <property type="protein sequence ID" value="KON84982.1"/>
    <property type="molecule type" value="Genomic_DNA"/>
</dbReference>
<comment type="caution">
    <text evidence="2">The sequence shown here is derived from an EMBL/GenBank/DDBJ whole genome shotgun (WGS) entry which is preliminary data.</text>
</comment>
<dbReference type="AlphaFoldDB" id="A0A0M0G638"/>
<accession>A0A0M0G638</accession>
<keyword evidence="1" id="KW-0472">Membrane</keyword>
<dbReference type="PATRIC" id="fig|189381.12.peg.2723"/>
<evidence type="ECO:0000313" key="2">
    <source>
        <dbReference type="EMBL" id="KON84982.1"/>
    </source>
</evidence>
<reference evidence="3" key="1">
    <citation type="submission" date="2015-07" db="EMBL/GenBank/DDBJ databases">
        <title>Fjat-14235 jcm11544.</title>
        <authorList>
            <person name="Liu B."/>
            <person name="Wang J."/>
            <person name="Zhu Y."/>
            <person name="Liu G."/>
            <person name="Chen Q."/>
            <person name="Chen Z."/>
            <person name="Lan J."/>
            <person name="Che J."/>
            <person name="Ge C."/>
            <person name="Shi H."/>
            <person name="Pan Z."/>
            <person name="Liu X."/>
        </authorList>
    </citation>
    <scope>NUCLEOTIDE SEQUENCE [LARGE SCALE GENOMIC DNA]</scope>
    <source>
        <strain evidence="3">JCM 11544</strain>
    </source>
</reference>
<feature type="transmembrane region" description="Helical" evidence="1">
    <location>
        <begin position="20"/>
        <end position="40"/>
    </location>
</feature>
<keyword evidence="3" id="KW-1185">Reference proteome</keyword>
<sequence>MDLDQEDIERSKTWAKWGCFLWAILLVLGPLLSIGGYLLYTTELKERPLFVSESPSRTNLIEVNEKGEPFFFGPSSIRIRFGHQHIDRTIYNDGKKLNGSNASVQWKDDYTAVVTLYGEEQEPETIELTLE</sequence>
<gene>
    <name evidence="2" type="ORF">AF331_13355</name>
</gene>
<organism evidence="2 3">
    <name type="scientific">Rossellomorea marisflavi</name>
    <dbReference type="NCBI Taxonomy" id="189381"/>
    <lineage>
        <taxon>Bacteria</taxon>
        <taxon>Bacillati</taxon>
        <taxon>Bacillota</taxon>
        <taxon>Bacilli</taxon>
        <taxon>Bacillales</taxon>
        <taxon>Bacillaceae</taxon>
        <taxon>Rossellomorea</taxon>
    </lineage>
</organism>
<protein>
    <submittedName>
        <fullName evidence="2">Uncharacterized protein</fullName>
    </submittedName>
</protein>
<keyword evidence="1" id="KW-0812">Transmembrane</keyword>
<proteinExistence type="predicted"/>
<keyword evidence="1" id="KW-1133">Transmembrane helix</keyword>
<dbReference type="Proteomes" id="UP000037405">
    <property type="component" value="Unassembled WGS sequence"/>
</dbReference>
<name>A0A0M0G638_9BACI</name>